<organism evidence="2 3">
    <name type="scientific">Daphnia galeata</name>
    <dbReference type="NCBI Taxonomy" id="27404"/>
    <lineage>
        <taxon>Eukaryota</taxon>
        <taxon>Metazoa</taxon>
        <taxon>Ecdysozoa</taxon>
        <taxon>Arthropoda</taxon>
        <taxon>Crustacea</taxon>
        <taxon>Branchiopoda</taxon>
        <taxon>Diplostraca</taxon>
        <taxon>Cladocera</taxon>
        <taxon>Anomopoda</taxon>
        <taxon>Daphniidae</taxon>
        <taxon>Daphnia</taxon>
    </lineage>
</organism>
<keyword evidence="1" id="KW-0472">Membrane</keyword>
<dbReference type="AlphaFoldDB" id="A0A8J2W6C1"/>
<gene>
    <name evidence="2" type="ORF">DGAL_LOCUS10287</name>
</gene>
<feature type="transmembrane region" description="Helical" evidence="1">
    <location>
        <begin position="12"/>
        <end position="34"/>
    </location>
</feature>
<evidence type="ECO:0000313" key="2">
    <source>
        <dbReference type="EMBL" id="CAH0107003.1"/>
    </source>
</evidence>
<protein>
    <submittedName>
        <fullName evidence="2">Uncharacterized protein</fullName>
    </submittedName>
</protein>
<dbReference type="Proteomes" id="UP000789390">
    <property type="component" value="Unassembled WGS sequence"/>
</dbReference>
<evidence type="ECO:0000313" key="3">
    <source>
        <dbReference type="Proteomes" id="UP000789390"/>
    </source>
</evidence>
<keyword evidence="1" id="KW-0812">Transmembrane</keyword>
<comment type="caution">
    <text evidence="2">The sequence shown here is derived from an EMBL/GenBank/DDBJ whole genome shotgun (WGS) entry which is preliminary data.</text>
</comment>
<dbReference type="EMBL" id="CAKKLH010000246">
    <property type="protein sequence ID" value="CAH0107003.1"/>
    <property type="molecule type" value="Genomic_DNA"/>
</dbReference>
<name>A0A8J2W6C1_9CRUS</name>
<keyword evidence="1" id="KW-1133">Transmembrane helix</keyword>
<keyword evidence="3" id="KW-1185">Reference proteome</keyword>
<reference evidence="2" key="1">
    <citation type="submission" date="2021-11" db="EMBL/GenBank/DDBJ databases">
        <authorList>
            <person name="Schell T."/>
        </authorList>
    </citation>
    <scope>NUCLEOTIDE SEQUENCE</scope>
    <source>
        <strain evidence="2">M5</strain>
    </source>
</reference>
<evidence type="ECO:0000256" key="1">
    <source>
        <dbReference type="SAM" id="Phobius"/>
    </source>
</evidence>
<proteinExistence type="predicted"/>
<accession>A0A8J2W6C1</accession>
<sequence>MSGIDVKTIRIVVFASLFGIAILCAVAVCTFLLYRRLTSSKWTVRPATTRIKIRNCVSFLTGDYLETLAQNATTFFNNTRRPCYTLIGPHRALPSDNDDVYISFLMMGNGFPVWVHRGGISSD</sequence>